<proteinExistence type="predicted"/>
<dbReference type="Pfam" id="PF14846">
    <property type="entry name" value="DUF4485"/>
    <property type="match status" value="1"/>
</dbReference>
<dbReference type="OMA" id="LASHWYK"/>
<name>A0A0M3QVT6_DROBS</name>
<reference evidence="3 4" key="1">
    <citation type="submission" date="2015-08" db="EMBL/GenBank/DDBJ databases">
        <title>Ancestral chromatin configuration constrains chromatin evolution on differentiating sex chromosomes in Drosophila.</title>
        <authorList>
            <person name="Zhou Q."/>
            <person name="Bachtrog D."/>
        </authorList>
    </citation>
    <scope>NUCLEOTIDE SEQUENCE [LARGE SCALE GENOMIC DNA]</scope>
    <source>
        <tissue evidence="3">Whole larvae</tissue>
    </source>
</reference>
<feature type="region of interest" description="Disordered" evidence="1">
    <location>
        <begin position="190"/>
        <end position="216"/>
    </location>
</feature>
<dbReference type="AlphaFoldDB" id="A0A0M3QVT6"/>
<feature type="domain" description="DUF4485" evidence="2">
    <location>
        <begin position="31"/>
        <end position="86"/>
    </location>
</feature>
<evidence type="ECO:0000313" key="3">
    <source>
        <dbReference type="EMBL" id="ALC42959.1"/>
    </source>
</evidence>
<sequence length="302" mass="34427">EESIEVLNSDFNLMHLLTPLPEEIFCVQSMDYRLAKHWLNKLNNMECYSIADRQTRNAHMSYLSVCLNQKTLLGPFRQMPPCEQLAWFDFRSVDMSAADACSMSLANTSTLQALACMLQQQEQQEQQSTSRPCNTNSSRRLTFAGSNARFAGGGIGANIKQKYRTTHKLISKSRPKLVPRHLPRALASSCSETSLLAAPNPKTEEKSNRRLSCDDNSNKKNRTKLIYVLDAIKCELRGERQPNTDEYLELELKRYREFCARRRPKTNTKQMENGVAKGSDPTKERICILLSLQNDLVKLLSE</sequence>
<evidence type="ECO:0000313" key="4">
    <source>
        <dbReference type="Proteomes" id="UP000494163"/>
    </source>
</evidence>
<evidence type="ECO:0000259" key="2">
    <source>
        <dbReference type="Pfam" id="PF14846"/>
    </source>
</evidence>
<dbReference type="EMBL" id="CP012525">
    <property type="protein sequence ID" value="ALC42959.1"/>
    <property type="molecule type" value="Genomic_DNA"/>
</dbReference>
<gene>
    <name evidence="3" type="ORF">Dbus_chr3Lg125</name>
</gene>
<organism evidence="3 4">
    <name type="scientific">Drosophila busckii</name>
    <name type="common">Fruit fly</name>
    <dbReference type="NCBI Taxonomy" id="30019"/>
    <lineage>
        <taxon>Eukaryota</taxon>
        <taxon>Metazoa</taxon>
        <taxon>Ecdysozoa</taxon>
        <taxon>Arthropoda</taxon>
        <taxon>Hexapoda</taxon>
        <taxon>Insecta</taxon>
        <taxon>Pterygota</taxon>
        <taxon>Neoptera</taxon>
        <taxon>Endopterygota</taxon>
        <taxon>Diptera</taxon>
        <taxon>Brachycera</taxon>
        <taxon>Muscomorpha</taxon>
        <taxon>Ephydroidea</taxon>
        <taxon>Drosophilidae</taxon>
        <taxon>Drosophila</taxon>
    </lineage>
</organism>
<accession>A0A0M3QVT6</accession>
<protein>
    <submittedName>
        <fullName evidence="3">CG32295</fullName>
    </submittedName>
</protein>
<dbReference type="OrthoDB" id="6623662at2759"/>
<dbReference type="InterPro" id="IPR027831">
    <property type="entry name" value="DUF4485"/>
</dbReference>
<evidence type="ECO:0000256" key="1">
    <source>
        <dbReference type="SAM" id="MobiDB-lite"/>
    </source>
</evidence>
<keyword evidence="4" id="KW-1185">Reference proteome</keyword>
<dbReference type="Proteomes" id="UP000494163">
    <property type="component" value="Chromosome 3L"/>
</dbReference>
<feature type="compositionally biased region" description="Basic and acidic residues" evidence="1">
    <location>
        <begin position="202"/>
        <end position="216"/>
    </location>
</feature>
<feature type="non-terminal residue" evidence="3">
    <location>
        <position position="1"/>
    </location>
</feature>